<dbReference type="RefSeq" id="WP_156185836.1">
    <property type="nucleotide sequence ID" value="NZ_JACHEK010000003.1"/>
</dbReference>
<gene>
    <name evidence="2" type="ORF">HNQ77_001681</name>
</gene>
<sequence length="175" mass="19275">MIELRRLRDERLAEELDSSVGRSIHWWRFACIAAAASIVAILIGVSWRHYLSGRVEDAQNGTPSPISVDLSAAGLARGGDQGEAEKPISLPQRLVEVRLVLPFYSPGGNYRITVSRDRSQDHVEASGSASATANGSHTELRVELNLRRLRPGNYYLGTAREGDGAPYYYPALIRQ</sequence>
<name>A0A841JQR4_9BACT</name>
<evidence type="ECO:0000256" key="1">
    <source>
        <dbReference type="SAM" id="Phobius"/>
    </source>
</evidence>
<reference evidence="2 3" key="1">
    <citation type="submission" date="2020-08" db="EMBL/GenBank/DDBJ databases">
        <title>Genomic Encyclopedia of Type Strains, Phase IV (KMG-IV): sequencing the most valuable type-strain genomes for metagenomic binning, comparative biology and taxonomic classification.</title>
        <authorList>
            <person name="Goeker M."/>
        </authorList>
    </citation>
    <scope>NUCLEOTIDE SEQUENCE [LARGE SCALE GENOMIC DNA]</scope>
    <source>
        <strain evidence="2 3">DSM 103733</strain>
    </source>
</reference>
<dbReference type="EMBL" id="JACHEK010000003">
    <property type="protein sequence ID" value="MBB6143732.1"/>
    <property type="molecule type" value="Genomic_DNA"/>
</dbReference>
<proteinExistence type="predicted"/>
<organism evidence="2 3">
    <name type="scientific">Silvibacterium bohemicum</name>
    <dbReference type="NCBI Taxonomy" id="1577686"/>
    <lineage>
        <taxon>Bacteria</taxon>
        <taxon>Pseudomonadati</taxon>
        <taxon>Acidobacteriota</taxon>
        <taxon>Terriglobia</taxon>
        <taxon>Terriglobales</taxon>
        <taxon>Acidobacteriaceae</taxon>
        <taxon>Silvibacterium</taxon>
    </lineage>
</organism>
<accession>A0A841JQR4</accession>
<feature type="transmembrane region" description="Helical" evidence="1">
    <location>
        <begin position="26"/>
        <end position="45"/>
    </location>
</feature>
<keyword evidence="3" id="KW-1185">Reference proteome</keyword>
<dbReference type="Proteomes" id="UP000538666">
    <property type="component" value="Unassembled WGS sequence"/>
</dbReference>
<protein>
    <submittedName>
        <fullName evidence="2">Uncharacterized protein</fullName>
    </submittedName>
</protein>
<keyword evidence="1" id="KW-0472">Membrane</keyword>
<keyword evidence="1" id="KW-0812">Transmembrane</keyword>
<evidence type="ECO:0000313" key="2">
    <source>
        <dbReference type="EMBL" id="MBB6143732.1"/>
    </source>
</evidence>
<dbReference type="AlphaFoldDB" id="A0A841JQR4"/>
<keyword evidence="1" id="KW-1133">Transmembrane helix</keyword>
<evidence type="ECO:0000313" key="3">
    <source>
        <dbReference type="Proteomes" id="UP000538666"/>
    </source>
</evidence>
<comment type="caution">
    <text evidence="2">The sequence shown here is derived from an EMBL/GenBank/DDBJ whole genome shotgun (WGS) entry which is preliminary data.</text>
</comment>
<dbReference type="OrthoDB" id="121865at2"/>